<keyword evidence="5" id="KW-0720">Serine protease</keyword>
<evidence type="ECO:0000256" key="4">
    <source>
        <dbReference type="ARBA" id="ARBA00022801"/>
    </source>
</evidence>
<dbReference type="AlphaFoldDB" id="B3P690"/>
<dbReference type="Proteomes" id="UP000008711">
    <property type="component" value="Unassembled WGS sequence"/>
</dbReference>
<dbReference type="OMA" id="PEWHSGF"/>
<proteinExistence type="predicted"/>
<accession>B3P690</accession>
<dbReference type="GO" id="GO:0005576">
    <property type="term" value="C:extracellular region"/>
    <property type="evidence" value="ECO:0007669"/>
    <property type="project" value="UniProtKB-SubCell"/>
</dbReference>
<name>B3P690_DROER</name>
<dbReference type="OrthoDB" id="7864066at2759"/>
<keyword evidence="4" id="KW-0378">Hydrolase</keyword>
<dbReference type="eggNOG" id="KOG3627">
    <property type="taxonomic scope" value="Eukaryota"/>
</dbReference>
<dbReference type="PANTHER" id="PTHR24276:SF91">
    <property type="entry name" value="AT26814P-RELATED"/>
    <property type="match status" value="1"/>
</dbReference>
<dbReference type="Pfam" id="PF00089">
    <property type="entry name" value="Trypsin"/>
    <property type="match status" value="2"/>
</dbReference>
<feature type="domain" description="Peptidase S1" evidence="10">
    <location>
        <begin position="40"/>
        <end position="293"/>
    </location>
</feature>
<reference evidence="11 12" key="2">
    <citation type="journal article" date="2008" name="Bioinformatics">
        <title>Assembly reconciliation.</title>
        <authorList>
            <person name="Zimin A.V."/>
            <person name="Smith D.R."/>
            <person name="Sutton G."/>
            <person name="Yorke J.A."/>
        </authorList>
    </citation>
    <scope>NUCLEOTIDE SEQUENCE [LARGE SCALE GENOMIC DNA]</scope>
    <source>
        <strain evidence="11 12">TSC#14021-0224.01</strain>
    </source>
</reference>
<dbReference type="GO" id="GO:0006508">
    <property type="term" value="P:proteolysis"/>
    <property type="evidence" value="ECO:0007669"/>
    <property type="project" value="UniProtKB-KW"/>
</dbReference>
<organism evidence="11 12">
    <name type="scientific">Drosophila erecta</name>
    <name type="common">Fruit fly</name>
    <dbReference type="NCBI Taxonomy" id="7220"/>
    <lineage>
        <taxon>Eukaryota</taxon>
        <taxon>Metazoa</taxon>
        <taxon>Ecdysozoa</taxon>
        <taxon>Arthropoda</taxon>
        <taxon>Hexapoda</taxon>
        <taxon>Insecta</taxon>
        <taxon>Pterygota</taxon>
        <taxon>Neoptera</taxon>
        <taxon>Endopterygota</taxon>
        <taxon>Diptera</taxon>
        <taxon>Brachycera</taxon>
        <taxon>Muscomorpha</taxon>
        <taxon>Ephydroidea</taxon>
        <taxon>Drosophilidae</taxon>
        <taxon>Drosophila</taxon>
        <taxon>Sophophora</taxon>
    </lineage>
</organism>
<dbReference type="GO" id="GO:0004252">
    <property type="term" value="F:serine-type endopeptidase activity"/>
    <property type="evidence" value="ECO:0007669"/>
    <property type="project" value="UniProtKB-EC"/>
</dbReference>
<dbReference type="InterPro" id="IPR050430">
    <property type="entry name" value="Peptidase_S1"/>
</dbReference>
<feature type="domain" description="Peptidase S1" evidence="10">
    <location>
        <begin position="299"/>
        <end position="516"/>
    </location>
</feature>
<feature type="signal peptide" evidence="9">
    <location>
        <begin position="1"/>
        <end position="23"/>
    </location>
</feature>
<comment type="subcellular location">
    <subcellularLocation>
        <location evidence="1">Secreted</location>
        <location evidence="1">Extracellular space</location>
    </subcellularLocation>
</comment>
<dbReference type="Gene3D" id="2.40.10.10">
    <property type="entry name" value="Trypsin-like serine proteases"/>
    <property type="match status" value="3"/>
</dbReference>
<evidence type="ECO:0000259" key="10">
    <source>
        <dbReference type="PROSITE" id="PS50240"/>
    </source>
</evidence>
<reference evidence="11 12" key="1">
    <citation type="journal article" date="2007" name="Nature">
        <title>Evolution of genes and genomes on the Drosophila phylogeny.</title>
        <authorList>
            <consortium name="Drosophila 12 Genomes Consortium"/>
            <person name="Clark A.G."/>
            <person name="Eisen M.B."/>
            <person name="Smith D.R."/>
            <person name="Bergman C.M."/>
            <person name="Oliver B."/>
            <person name="Markow T.A."/>
            <person name="Kaufman T.C."/>
            <person name="Kellis M."/>
            <person name="Gelbart W."/>
            <person name="Iyer V.N."/>
            <person name="Pollard D.A."/>
            <person name="Sackton T.B."/>
            <person name="Larracuente A.M."/>
            <person name="Singh N.D."/>
            <person name="Abad J.P."/>
            <person name="Abt D.N."/>
            <person name="Adryan B."/>
            <person name="Aguade M."/>
            <person name="Akashi H."/>
            <person name="Anderson W.W."/>
            <person name="Aquadro C.F."/>
            <person name="Ardell D.H."/>
            <person name="Arguello R."/>
            <person name="Artieri C.G."/>
            <person name="Barbash D.A."/>
            <person name="Barker D."/>
            <person name="Barsanti P."/>
            <person name="Batterham P."/>
            <person name="Batzoglou S."/>
            <person name="Begun D."/>
            <person name="Bhutkar A."/>
            <person name="Blanco E."/>
            <person name="Bosak S.A."/>
            <person name="Bradley R.K."/>
            <person name="Brand A.D."/>
            <person name="Brent M.R."/>
            <person name="Brooks A.N."/>
            <person name="Brown R.H."/>
            <person name="Butlin R.K."/>
            <person name="Caggese C."/>
            <person name="Calvi B.R."/>
            <person name="Bernardo de Carvalho A."/>
            <person name="Caspi A."/>
            <person name="Castrezana S."/>
            <person name="Celniker S.E."/>
            <person name="Chang J.L."/>
            <person name="Chapple C."/>
            <person name="Chatterji S."/>
            <person name="Chinwalla A."/>
            <person name="Civetta A."/>
            <person name="Clifton S.W."/>
            <person name="Comeron J.M."/>
            <person name="Costello J.C."/>
            <person name="Coyne J.A."/>
            <person name="Daub J."/>
            <person name="David R.G."/>
            <person name="Delcher A.L."/>
            <person name="Delehaunty K."/>
            <person name="Do C.B."/>
            <person name="Ebling H."/>
            <person name="Edwards K."/>
            <person name="Eickbush T."/>
            <person name="Evans J.D."/>
            <person name="Filipski A."/>
            <person name="Findeiss S."/>
            <person name="Freyhult E."/>
            <person name="Fulton L."/>
            <person name="Fulton R."/>
            <person name="Garcia A.C."/>
            <person name="Gardiner A."/>
            <person name="Garfield D.A."/>
            <person name="Garvin B.E."/>
            <person name="Gibson G."/>
            <person name="Gilbert D."/>
            <person name="Gnerre S."/>
            <person name="Godfrey J."/>
            <person name="Good R."/>
            <person name="Gotea V."/>
            <person name="Gravely B."/>
            <person name="Greenberg A.J."/>
            <person name="Griffiths-Jones S."/>
            <person name="Gross S."/>
            <person name="Guigo R."/>
            <person name="Gustafson E.A."/>
            <person name="Haerty W."/>
            <person name="Hahn M.W."/>
            <person name="Halligan D.L."/>
            <person name="Halpern A.L."/>
            <person name="Halter G.M."/>
            <person name="Han M.V."/>
            <person name="Heger A."/>
            <person name="Hillier L."/>
            <person name="Hinrichs A.S."/>
            <person name="Holmes I."/>
            <person name="Hoskins R.A."/>
            <person name="Hubisz M.J."/>
            <person name="Hultmark D."/>
            <person name="Huntley M.A."/>
            <person name="Jaffe D.B."/>
            <person name="Jagadeeshan S."/>
            <person name="Jeck W.R."/>
            <person name="Johnson J."/>
            <person name="Jones C.D."/>
            <person name="Jordan W.C."/>
            <person name="Karpen G.H."/>
            <person name="Kataoka E."/>
            <person name="Keightley P.D."/>
            <person name="Kheradpour P."/>
            <person name="Kirkness E.F."/>
            <person name="Koerich L.B."/>
            <person name="Kristiansen K."/>
            <person name="Kudrna D."/>
            <person name="Kulathinal R.J."/>
            <person name="Kumar S."/>
            <person name="Kwok R."/>
            <person name="Lander E."/>
            <person name="Langley C.H."/>
            <person name="Lapoint R."/>
            <person name="Lazzaro B.P."/>
            <person name="Lee S.J."/>
            <person name="Levesque L."/>
            <person name="Li R."/>
            <person name="Lin C.F."/>
            <person name="Lin M.F."/>
            <person name="Lindblad-Toh K."/>
            <person name="Llopart A."/>
            <person name="Long M."/>
            <person name="Low L."/>
            <person name="Lozovsky E."/>
            <person name="Lu J."/>
            <person name="Luo M."/>
            <person name="Machado C.A."/>
            <person name="Makalowski W."/>
            <person name="Marzo M."/>
            <person name="Matsuda M."/>
            <person name="Matzkin L."/>
            <person name="McAllister B."/>
            <person name="McBride C.S."/>
            <person name="McKernan B."/>
            <person name="McKernan K."/>
            <person name="Mendez-Lago M."/>
            <person name="Minx P."/>
            <person name="Mollenhauer M.U."/>
            <person name="Montooth K."/>
            <person name="Mount S.M."/>
            <person name="Mu X."/>
            <person name="Myers E."/>
            <person name="Negre B."/>
            <person name="Newfeld S."/>
            <person name="Nielsen R."/>
            <person name="Noor M.A."/>
            <person name="O'Grady P."/>
            <person name="Pachter L."/>
            <person name="Papaceit M."/>
            <person name="Parisi M.J."/>
            <person name="Parisi M."/>
            <person name="Parts L."/>
            <person name="Pedersen J.S."/>
            <person name="Pesole G."/>
            <person name="Phillippy A.M."/>
            <person name="Ponting C.P."/>
            <person name="Pop M."/>
            <person name="Porcelli D."/>
            <person name="Powell J.R."/>
            <person name="Prohaska S."/>
            <person name="Pruitt K."/>
            <person name="Puig M."/>
            <person name="Quesneville H."/>
            <person name="Ram K.R."/>
            <person name="Rand D."/>
            <person name="Rasmussen M.D."/>
            <person name="Reed L.K."/>
            <person name="Reenan R."/>
            <person name="Reily A."/>
            <person name="Remington K.A."/>
            <person name="Rieger T.T."/>
            <person name="Ritchie M.G."/>
            <person name="Robin C."/>
            <person name="Rogers Y.H."/>
            <person name="Rohde C."/>
            <person name="Rozas J."/>
            <person name="Rubenfield M.J."/>
            <person name="Ruiz A."/>
            <person name="Russo S."/>
            <person name="Salzberg S.L."/>
            <person name="Sanchez-Gracia A."/>
            <person name="Saranga D.J."/>
            <person name="Sato H."/>
            <person name="Schaeffer S.W."/>
            <person name="Schatz M.C."/>
            <person name="Schlenke T."/>
            <person name="Schwartz R."/>
            <person name="Segarra C."/>
            <person name="Singh R.S."/>
            <person name="Sirot L."/>
            <person name="Sirota M."/>
            <person name="Sisneros N.B."/>
            <person name="Smith C.D."/>
            <person name="Smith T.F."/>
            <person name="Spieth J."/>
            <person name="Stage D.E."/>
            <person name="Stark A."/>
            <person name="Stephan W."/>
            <person name="Strausberg R.L."/>
            <person name="Strempel S."/>
            <person name="Sturgill D."/>
            <person name="Sutton G."/>
            <person name="Sutton G.G."/>
            <person name="Tao W."/>
            <person name="Teichmann S."/>
            <person name="Tobari Y.N."/>
            <person name="Tomimura Y."/>
            <person name="Tsolas J.M."/>
            <person name="Valente V.L."/>
            <person name="Venter E."/>
            <person name="Venter J.C."/>
            <person name="Vicario S."/>
            <person name="Vieira F.G."/>
            <person name="Vilella A.J."/>
            <person name="Villasante A."/>
            <person name="Walenz B."/>
            <person name="Wang J."/>
            <person name="Wasserman M."/>
            <person name="Watts T."/>
            <person name="Wilson D."/>
            <person name="Wilson R.K."/>
            <person name="Wing R.A."/>
            <person name="Wolfner M.F."/>
            <person name="Wong A."/>
            <person name="Wong G.K."/>
            <person name="Wu C.I."/>
            <person name="Wu G."/>
            <person name="Yamamoto D."/>
            <person name="Yang H.P."/>
            <person name="Yang S.P."/>
            <person name="Yorke J.A."/>
            <person name="Yoshida K."/>
            <person name="Zdobnov E."/>
            <person name="Zhang P."/>
            <person name="Zhang Y."/>
            <person name="Zimin A.V."/>
            <person name="Baldwin J."/>
            <person name="Abdouelleil A."/>
            <person name="Abdulkadir J."/>
            <person name="Abebe A."/>
            <person name="Abera B."/>
            <person name="Abreu J."/>
            <person name="Acer S.C."/>
            <person name="Aftuck L."/>
            <person name="Alexander A."/>
            <person name="An P."/>
            <person name="Anderson E."/>
            <person name="Anderson S."/>
            <person name="Arachi H."/>
            <person name="Azer M."/>
            <person name="Bachantsang P."/>
            <person name="Barry A."/>
            <person name="Bayul T."/>
            <person name="Berlin A."/>
            <person name="Bessette D."/>
            <person name="Bloom T."/>
            <person name="Blye J."/>
            <person name="Boguslavskiy L."/>
            <person name="Bonnet C."/>
            <person name="Boukhgalter B."/>
            <person name="Bourzgui I."/>
            <person name="Brown A."/>
            <person name="Cahill P."/>
            <person name="Channer S."/>
            <person name="Cheshatsang Y."/>
            <person name="Chuda L."/>
            <person name="Citroen M."/>
            <person name="Collymore A."/>
            <person name="Cooke P."/>
            <person name="Costello M."/>
            <person name="D'Aco K."/>
            <person name="Daza R."/>
            <person name="De Haan G."/>
            <person name="DeGray S."/>
            <person name="DeMaso C."/>
            <person name="Dhargay N."/>
            <person name="Dooley K."/>
            <person name="Dooley E."/>
            <person name="Doricent M."/>
            <person name="Dorje P."/>
            <person name="Dorjee K."/>
            <person name="Dupes A."/>
            <person name="Elong R."/>
            <person name="Falk J."/>
            <person name="Farina A."/>
            <person name="Faro S."/>
            <person name="Ferguson D."/>
            <person name="Fisher S."/>
            <person name="Foley C.D."/>
            <person name="Franke A."/>
            <person name="Friedrich D."/>
            <person name="Gadbois L."/>
            <person name="Gearin G."/>
            <person name="Gearin C.R."/>
            <person name="Giannoukos G."/>
            <person name="Goode T."/>
            <person name="Graham J."/>
            <person name="Grandbois E."/>
            <person name="Grewal S."/>
            <person name="Gyaltsen K."/>
            <person name="Hafez N."/>
            <person name="Hagos B."/>
            <person name="Hall J."/>
            <person name="Henson C."/>
            <person name="Hollinger A."/>
            <person name="Honan T."/>
            <person name="Huard M.D."/>
            <person name="Hughes L."/>
            <person name="Hurhula B."/>
            <person name="Husby M.E."/>
            <person name="Kamat A."/>
            <person name="Kanga B."/>
            <person name="Kashin S."/>
            <person name="Khazanovich D."/>
            <person name="Kisner P."/>
            <person name="Lance K."/>
            <person name="Lara M."/>
            <person name="Lee W."/>
            <person name="Lennon N."/>
            <person name="Letendre F."/>
            <person name="LeVine R."/>
            <person name="Lipovsky A."/>
            <person name="Liu X."/>
            <person name="Liu J."/>
            <person name="Liu S."/>
            <person name="Lokyitsang T."/>
            <person name="Lokyitsang Y."/>
            <person name="Lubonja R."/>
            <person name="Lui A."/>
            <person name="MacDonald P."/>
            <person name="Magnisalis V."/>
            <person name="Maru K."/>
            <person name="Matthews C."/>
            <person name="McCusker W."/>
            <person name="McDonough S."/>
            <person name="Mehta T."/>
            <person name="Meldrim J."/>
            <person name="Meneus L."/>
            <person name="Mihai O."/>
            <person name="Mihalev A."/>
            <person name="Mihova T."/>
            <person name="Mittelman R."/>
            <person name="Mlenga V."/>
            <person name="Montmayeur A."/>
            <person name="Mulrain L."/>
            <person name="Navidi A."/>
            <person name="Naylor J."/>
            <person name="Negash T."/>
            <person name="Nguyen T."/>
            <person name="Nguyen N."/>
            <person name="Nicol R."/>
            <person name="Norbu C."/>
            <person name="Norbu N."/>
            <person name="Novod N."/>
            <person name="O'Neill B."/>
            <person name="Osman S."/>
            <person name="Markiewicz E."/>
            <person name="Oyono O.L."/>
            <person name="Patti C."/>
            <person name="Phunkhang P."/>
            <person name="Pierre F."/>
            <person name="Priest M."/>
            <person name="Raghuraman S."/>
            <person name="Rege F."/>
            <person name="Reyes R."/>
            <person name="Rise C."/>
            <person name="Rogov P."/>
            <person name="Ross K."/>
            <person name="Ryan E."/>
            <person name="Settipalli S."/>
            <person name="Shea T."/>
            <person name="Sherpa N."/>
            <person name="Shi L."/>
            <person name="Shih D."/>
            <person name="Sparrow T."/>
            <person name="Spaulding J."/>
            <person name="Stalker J."/>
            <person name="Stange-Thomann N."/>
            <person name="Stavropoulos S."/>
            <person name="Stone C."/>
            <person name="Strader C."/>
            <person name="Tesfaye S."/>
            <person name="Thomson T."/>
            <person name="Thoulutsang Y."/>
            <person name="Thoulutsang D."/>
            <person name="Topham K."/>
            <person name="Topping I."/>
            <person name="Tsamla T."/>
            <person name="Vassiliev H."/>
            <person name="Vo A."/>
            <person name="Wangchuk T."/>
            <person name="Wangdi T."/>
            <person name="Weiand M."/>
            <person name="Wilkinson J."/>
            <person name="Wilson A."/>
            <person name="Yadav S."/>
            <person name="Young G."/>
            <person name="Yu Q."/>
            <person name="Zembek L."/>
            <person name="Zhong D."/>
            <person name="Zimmer A."/>
            <person name="Zwirko Z."/>
            <person name="Jaffe D.B."/>
            <person name="Alvarez P."/>
            <person name="Brockman W."/>
            <person name="Butler J."/>
            <person name="Chin C."/>
            <person name="Gnerre S."/>
            <person name="Grabherr M."/>
            <person name="Kleber M."/>
            <person name="Mauceli E."/>
            <person name="MacCallum I."/>
        </authorList>
    </citation>
    <scope>NUCLEOTIDE SEQUENCE [LARGE SCALE GENOMIC DNA]</scope>
    <source>
        <strain evidence="11 12">TSC#14021-0224.01</strain>
    </source>
</reference>
<evidence type="ECO:0000256" key="9">
    <source>
        <dbReference type="SAM" id="SignalP"/>
    </source>
</evidence>
<dbReference type="PANTHER" id="PTHR24276">
    <property type="entry name" value="POLYSERASE-RELATED"/>
    <property type="match status" value="1"/>
</dbReference>
<keyword evidence="3 9" id="KW-0732">Signal</keyword>
<keyword evidence="6" id="KW-1015">Disulfide bond</keyword>
<evidence type="ECO:0000256" key="1">
    <source>
        <dbReference type="ARBA" id="ARBA00004239"/>
    </source>
</evidence>
<keyword evidence="12" id="KW-1185">Reference proteome</keyword>
<evidence type="ECO:0000313" key="12">
    <source>
        <dbReference type="Proteomes" id="UP000008711"/>
    </source>
</evidence>
<evidence type="ECO:0000256" key="7">
    <source>
        <dbReference type="ARBA" id="ARBA00036320"/>
    </source>
</evidence>
<dbReference type="PROSITE" id="PS50240">
    <property type="entry name" value="TRYPSIN_DOM"/>
    <property type="match status" value="2"/>
</dbReference>
<protein>
    <recommendedName>
        <fullName evidence="8">trypsin</fullName>
        <ecNumber evidence="8">3.4.21.4</ecNumber>
    </recommendedName>
</protein>
<evidence type="ECO:0000256" key="2">
    <source>
        <dbReference type="ARBA" id="ARBA00022670"/>
    </source>
</evidence>
<dbReference type="EMBL" id="CH954182">
    <property type="protein sequence ID" value="EDV53560.1"/>
    <property type="molecule type" value="Genomic_DNA"/>
</dbReference>
<dbReference type="HOGENOM" id="CLU_585632_0_0_1"/>
<evidence type="ECO:0000256" key="8">
    <source>
        <dbReference type="ARBA" id="ARBA00038868"/>
    </source>
</evidence>
<dbReference type="SMART" id="SM00020">
    <property type="entry name" value="Tryp_SPc"/>
    <property type="match status" value="1"/>
</dbReference>
<dbReference type="SUPFAM" id="SSF50494">
    <property type="entry name" value="Trypsin-like serine proteases"/>
    <property type="match status" value="2"/>
</dbReference>
<sequence length="526" mass="58917">MELSKSWFLVTCLLGTCLPQSQGKVYPRDIHPNTPKFRRIWGGVESNTGPNFGGWLLRILNADGNFICGAAYYAPVIVITSANCIYPYSQSLEGVTVEGSAFSECDRENVADIETVKFPAKFIYQKLYMDVAVVRLREPVMGRLTEFIRLCTVKVQPKMQLVVFGWGFDSIEMYMPSPDPRNATVTIISDKECKRTFKSDIELSSTSICASQPKNSRQCLYDGGSPLIYGKELCGVVSFGSYCGDTSIPGMYTNIRRVPSYLHGRPQVKTVNKNGIRMTEGGHAVPWLLRIIDGRDFVCGASHLSALYALTSANCMHFHRSQLKSLSVELVTESWQDSQDNLNDPPNAKIRSIIVSKDWRWPGTFMDVAVIQLTNRLRGSRNDFVKLCTHPLSTYKSLSVVSYGARPTANVRTEEIEVLNRMICDSAYGNFLLRETVACAKEFKRSTDCMFNAGCPVTSGDQLCGIVAWGPACKRPGLPGIFTDIHQVRRFILKVISEKHKGSRHPRTKWASKKVPEWHSGLWLSR</sequence>
<keyword evidence="2" id="KW-0645">Protease</keyword>
<evidence type="ECO:0000256" key="6">
    <source>
        <dbReference type="ARBA" id="ARBA00023157"/>
    </source>
</evidence>
<feature type="chain" id="PRO_5002796211" description="trypsin" evidence="9">
    <location>
        <begin position="24"/>
        <end position="526"/>
    </location>
</feature>
<evidence type="ECO:0000256" key="3">
    <source>
        <dbReference type="ARBA" id="ARBA00022729"/>
    </source>
</evidence>
<dbReference type="InterPro" id="IPR043504">
    <property type="entry name" value="Peptidase_S1_PA_chymotrypsin"/>
</dbReference>
<dbReference type="InterPro" id="IPR009003">
    <property type="entry name" value="Peptidase_S1_PA"/>
</dbReference>
<dbReference type="PhylomeDB" id="B3P690"/>
<evidence type="ECO:0000256" key="5">
    <source>
        <dbReference type="ARBA" id="ARBA00022825"/>
    </source>
</evidence>
<dbReference type="EC" id="3.4.21.4" evidence="8"/>
<comment type="catalytic activity">
    <reaction evidence="7">
        <text>Preferential cleavage: Arg-|-Xaa, Lys-|-Xaa.</text>
        <dbReference type="EC" id="3.4.21.4"/>
    </reaction>
</comment>
<dbReference type="InterPro" id="IPR001254">
    <property type="entry name" value="Trypsin_dom"/>
</dbReference>
<evidence type="ECO:0000313" key="11">
    <source>
        <dbReference type="EMBL" id="EDV53560.1"/>
    </source>
</evidence>
<dbReference type="KEGG" id="der:6554138"/>
<gene>
    <name evidence="11" type="primary">Dere\GG12195</name>
    <name evidence="11" type="ORF">Dere_GG12195</name>
</gene>